<dbReference type="Pfam" id="PF04654">
    <property type="entry name" value="DUF599"/>
    <property type="match status" value="1"/>
</dbReference>
<dbReference type="Proteomes" id="UP000631114">
    <property type="component" value="Unassembled WGS sequence"/>
</dbReference>
<keyword evidence="1" id="KW-0472">Membrane</keyword>
<evidence type="ECO:0000256" key="1">
    <source>
        <dbReference type="SAM" id="Phobius"/>
    </source>
</evidence>
<evidence type="ECO:0000313" key="2">
    <source>
        <dbReference type="EMBL" id="KAF9608711.1"/>
    </source>
</evidence>
<feature type="transmembrane region" description="Helical" evidence="1">
    <location>
        <begin position="138"/>
        <end position="157"/>
    </location>
</feature>
<dbReference type="AlphaFoldDB" id="A0A835M2V5"/>
<proteinExistence type="predicted"/>
<keyword evidence="1" id="KW-1133">Transmembrane helix</keyword>
<dbReference type="PANTHER" id="PTHR31168:SF21">
    <property type="entry name" value="EMB|CAB89385.1"/>
    <property type="match status" value="1"/>
</dbReference>
<dbReference type="EMBL" id="JADFTS010000004">
    <property type="protein sequence ID" value="KAF9608711.1"/>
    <property type="molecule type" value="Genomic_DNA"/>
</dbReference>
<comment type="caution">
    <text evidence="2">The sequence shown here is derived from an EMBL/GenBank/DDBJ whole genome shotgun (WGS) entry which is preliminary data.</text>
</comment>
<dbReference type="InterPro" id="IPR006747">
    <property type="entry name" value="DUF599"/>
</dbReference>
<keyword evidence="1" id="KW-0812">Transmembrane</keyword>
<evidence type="ECO:0000313" key="3">
    <source>
        <dbReference type="Proteomes" id="UP000631114"/>
    </source>
</evidence>
<dbReference type="OrthoDB" id="665451at2759"/>
<feature type="transmembrane region" description="Helical" evidence="1">
    <location>
        <begin position="185"/>
        <end position="204"/>
    </location>
</feature>
<dbReference type="PANTHER" id="PTHR31168">
    <property type="entry name" value="OS02G0292800 PROTEIN"/>
    <property type="match status" value="1"/>
</dbReference>
<reference evidence="2 3" key="1">
    <citation type="submission" date="2020-10" db="EMBL/GenBank/DDBJ databases">
        <title>The Coptis chinensis genome and diversification of protoberbering-type alkaloids.</title>
        <authorList>
            <person name="Wang B."/>
            <person name="Shu S."/>
            <person name="Song C."/>
            <person name="Liu Y."/>
        </authorList>
    </citation>
    <scope>NUCLEOTIDE SEQUENCE [LARGE SCALE GENOMIC DNA]</scope>
    <source>
        <strain evidence="2">HL-2020</strain>
        <tissue evidence="2">Leaf</tissue>
    </source>
</reference>
<protein>
    <submittedName>
        <fullName evidence="2">Uncharacterized protein</fullName>
    </submittedName>
</protein>
<gene>
    <name evidence="2" type="ORF">IFM89_010843</name>
</gene>
<sequence length="289" mass="32828">MEKSNYPTPLLRLFMFTTVFSRQWCNQFCQKTYVADVLANDASSQATDIGCSIPDVVAPNPLLFRFLVVPLKNYGVSQVFSIGYENHSKRAWVKRVMMQTDQKEISIAISLQAQTKTSSIIASNVYGDRSSTIVTITLASYFLVAFASFIQSARYFVHSTFLISTRNTEVPVVYMQQDVVRRSNFWSLGLGALYFVVTLLLWIFGPIPMFASSVIMVSVLYVLDANSCPMHEYQFPKLKLTEGNESKTPSFGIDEYGGDKKAILTVSVQQYCMWMTRKRSKPVPEKWEH</sequence>
<accession>A0A835M2V5</accession>
<organism evidence="2 3">
    <name type="scientific">Coptis chinensis</name>
    <dbReference type="NCBI Taxonomy" id="261450"/>
    <lineage>
        <taxon>Eukaryota</taxon>
        <taxon>Viridiplantae</taxon>
        <taxon>Streptophyta</taxon>
        <taxon>Embryophyta</taxon>
        <taxon>Tracheophyta</taxon>
        <taxon>Spermatophyta</taxon>
        <taxon>Magnoliopsida</taxon>
        <taxon>Ranunculales</taxon>
        <taxon>Ranunculaceae</taxon>
        <taxon>Coptidoideae</taxon>
        <taxon>Coptis</taxon>
    </lineage>
</organism>
<name>A0A835M2V5_9MAGN</name>
<keyword evidence="3" id="KW-1185">Reference proteome</keyword>